<evidence type="ECO:0000313" key="8">
    <source>
        <dbReference type="Proteomes" id="UP001161422"/>
    </source>
</evidence>
<keyword evidence="8" id="KW-1185">Reference proteome</keyword>
<evidence type="ECO:0000256" key="1">
    <source>
        <dbReference type="ARBA" id="ARBA00011063"/>
    </source>
</evidence>
<reference evidence="7" key="1">
    <citation type="journal article" date="2014" name="Int. J. Syst. Evol. Microbiol.">
        <title>Complete genome sequence of Corynebacterium casei LMG S-19264T (=DSM 44701T), isolated from a smear-ripened cheese.</title>
        <authorList>
            <consortium name="US DOE Joint Genome Institute (JGI-PGF)"/>
            <person name="Walter F."/>
            <person name="Albersmeier A."/>
            <person name="Kalinowski J."/>
            <person name="Ruckert C."/>
        </authorList>
    </citation>
    <scope>NUCLEOTIDE SEQUENCE</scope>
    <source>
        <strain evidence="7">NBRC 101628</strain>
    </source>
</reference>
<evidence type="ECO:0000256" key="5">
    <source>
        <dbReference type="PIRSR" id="PIRSR617867-1"/>
    </source>
</evidence>
<organism evidence="7 8">
    <name type="scientific">Paraferrimonas sedimenticola</name>
    <dbReference type="NCBI Taxonomy" id="375674"/>
    <lineage>
        <taxon>Bacteria</taxon>
        <taxon>Pseudomonadati</taxon>
        <taxon>Pseudomonadota</taxon>
        <taxon>Gammaproteobacteria</taxon>
        <taxon>Alteromonadales</taxon>
        <taxon>Ferrimonadaceae</taxon>
        <taxon>Paraferrimonas</taxon>
    </lineage>
</organism>
<dbReference type="CDD" id="cd16343">
    <property type="entry name" value="LMWPTP"/>
    <property type="match status" value="1"/>
</dbReference>
<dbReference type="EC" id="3.1.3.48" evidence="2"/>
<feature type="domain" description="Phosphotyrosine protein phosphatase I" evidence="6">
    <location>
        <begin position="7"/>
        <end position="153"/>
    </location>
</feature>
<evidence type="ECO:0000256" key="4">
    <source>
        <dbReference type="ARBA" id="ARBA00022912"/>
    </source>
</evidence>
<keyword evidence="4" id="KW-0904">Protein phosphatase</keyword>
<proteinExistence type="inferred from homology"/>
<dbReference type="InterPro" id="IPR036196">
    <property type="entry name" value="Ptyr_pPase_sf"/>
</dbReference>
<evidence type="ECO:0000256" key="3">
    <source>
        <dbReference type="ARBA" id="ARBA00022801"/>
    </source>
</evidence>
<comment type="similarity">
    <text evidence="1">Belongs to the low molecular weight phosphotyrosine protein phosphatase family.</text>
</comment>
<evidence type="ECO:0000259" key="6">
    <source>
        <dbReference type="SMART" id="SM00226"/>
    </source>
</evidence>
<sequence>MDYKKINSVLFVCMGNICRSPTAEAVFKQKFAEQGVLAEIDSAGTIAYHQGEKPDPRSMAAGQARGYSFKGHRARQVVAADFERFDMILAADKQNLRDLSGRCPDQYQHKLGLILQYGQTGVDEVPDPYYGGDAGFERVLDLLESAAEDLASQLK</sequence>
<dbReference type="Gene3D" id="3.40.50.2300">
    <property type="match status" value="1"/>
</dbReference>
<feature type="active site" evidence="5">
    <location>
        <position position="19"/>
    </location>
</feature>
<dbReference type="PANTHER" id="PTHR11717">
    <property type="entry name" value="LOW MOLECULAR WEIGHT PROTEIN TYROSINE PHOSPHATASE"/>
    <property type="match status" value="1"/>
</dbReference>
<dbReference type="PRINTS" id="PR00719">
    <property type="entry name" value="LMWPTPASE"/>
</dbReference>
<reference evidence="7" key="2">
    <citation type="submission" date="2023-01" db="EMBL/GenBank/DDBJ databases">
        <title>Draft genome sequence of Paraferrimonas sedimenticola strain NBRC 101628.</title>
        <authorList>
            <person name="Sun Q."/>
            <person name="Mori K."/>
        </authorList>
    </citation>
    <scope>NUCLEOTIDE SEQUENCE</scope>
    <source>
        <strain evidence="7">NBRC 101628</strain>
    </source>
</reference>
<name>A0AA37RZ88_9GAMM</name>
<evidence type="ECO:0000256" key="2">
    <source>
        <dbReference type="ARBA" id="ARBA00013064"/>
    </source>
</evidence>
<gene>
    <name evidence="7" type="primary">ptpA</name>
    <name evidence="7" type="ORF">GCM10007895_32130</name>
</gene>
<dbReference type="SMART" id="SM00226">
    <property type="entry name" value="LMWPc"/>
    <property type="match status" value="1"/>
</dbReference>
<accession>A0AA37RZ88</accession>
<comment type="caution">
    <text evidence="7">The sequence shown here is derived from an EMBL/GenBank/DDBJ whole genome shotgun (WGS) entry which is preliminary data.</text>
</comment>
<dbReference type="InterPro" id="IPR017867">
    <property type="entry name" value="Tyr_phospatase_low_mol_wt"/>
</dbReference>
<dbReference type="PANTHER" id="PTHR11717:SF7">
    <property type="entry name" value="LOW MOLECULAR WEIGHT PHOSPHOTYROSINE PROTEIN PHOSPHATASE"/>
    <property type="match status" value="1"/>
</dbReference>
<dbReference type="AlphaFoldDB" id="A0AA37RZ88"/>
<dbReference type="Pfam" id="PF01451">
    <property type="entry name" value="LMWPc"/>
    <property type="match status" value="1"/>
</dbReference>
<feature type="active site" description="Proton donor" evidence="5">
    <location>
        <position position="127"/>
    </location>
</feature>
<keyword evidence="3" id="KW-0378">Hydrolase</keyword>
<dbReference type="SUPFAM" id="SSF52788">
    <property type="entry name" value="Phosphotyrosine protein phosphatases I"/>
    <property type="match status" value="1"/>
</dbReference>
<dbReference type="GO" id="GO:0004725">
    <property type="term" value="F:protein tyrosine phosphatase activity"/>
    <property type="evidence" value="ECO:0007669"/>
    <property type="project" value="UniProtKB-EC"/>
</dbReference>
<evidence type="ECO:0000313" key="7">
    <source>
        <dbReference type="EMBL" id="GLP97906.1"/>
    </source>
</evidence>
<dbReference type="RefSeq" id="WP_095506829.1">
    <property type="nucleotide sequence ID" value="NZ_BSNC01000012.1"/>
</dbReference>
<dbReference type="InterPro" id="IPR023485">
    <property type="entry name" value="Ptyr_pPase"/>
</dbReference>
<dbReference type="InterPro" id="IPR050438">
    <property type="entry name" value="LMW_PTPase"/>
</dbReference>
<dbReference type="Proteomes" id="UP001161422">
    <property type="component" value="Unassembled WGS sequence"/>
</dbReference>
<protein>
    <recommendedName>
        <fullName evidence="2">protein-tyrosine-phosphatase</fullName>
        <ecNumber evidence="2">3.1.3.48</ecNumber>
    </recommendedName>
</protein>
<feature type="active site" description="Nucleophile" evidence="5">
    <location>
        <position position="13"/>
    </location>
</feature>
<dbReference type="EMBL" id="BSNC01000012">
    <property type="protein sequence ID" value="GLP97906.1"/>
    <property type="molecule type" value="Genomic_DNA"/>
</dbReference>